<name>A0A6G1I2G2_9PEZI</name>
<feature type="compositionally biased region" description="Polar residues" evidence="1">
    <location>
        <begin position="1"/>
        <end position="11"/>
    </location>
</feature>
<feature type="region of interest" description="Disordered" evidence="1">
    <location>
        <begin position="1"/>
        <end position="43"/>
    </location>
</feature>
<proteinExistence type="predicted"/>
<keyword evidence="3" id="KW-1185">Reference proteome</keyword>
<reference evidence="2" key="1">
    <citation type="journal article" date="2020" name="Stud. Mycol.">
        <title>101 Dothideomycetes genomes: a test case for predicting lifestyles and emergence of pathogens.</title>
        <authorList>
            <person name="Haridas S."/>
            <person name="Albert R."/>
            <person name="Binder M."/>
            <person name="Bloem J."/>
            <person name="Labutti K."/>
            <person name="Salamov A."/>
            <person name="Andreopoulos B."/>
            <person name="Baker S."/>
            <person name="Barry K."/>
            <person name="Bills G."/>
            <person name="Bluhm B."/>
            <person name="Cannon C."/>
            <person name="Castanera R."/>
            <person name="Culley D."/>
            <person name="Daum C."/>
            <person name="Ezra D."/>
            <person name="Gonzalez J."/>
            <person name="Henrissat B."/>
            <person name="Kuo A."/>
            <person name="Liang C."/>
            <person name="Lipzen A."/>
            <person name="Lutzoni F."/>
            <person name="Magnuson J."/>
            <person name="Mondo S."/>
            <person name="Nolan M."/>
            <person name="Ohm R."/>
            <person name="Pangilinan J."/>
            <person name="Park H.-J."/>
            <person name="Ramirez L."/>
            <person name="Alfaro M."/>
            <person name="Sun H."/>
            <person name="Tritt A."/>
            <person name="Yoshinaga Y."/>
            <person name="Zwiers L.-H."/>
            <person name="Turgeon B."/>
            <person name="Goodwin S."/>
            <person name="Spatafora J."/>
            <person name="Crous P."/>
            <person name="Grigoriev I."/>
        </authorList>
    </citation>
    <scope>NUCLEOTIDE SEQUENCE</scope>
    <source>
        <strain evidence="2">CBS 262.69</strain>
    </source>
</reference>
<dbReference type="AlphaFoldDB" id="A0A6G1I2G2"/>
<feature type="compositionally biased region" description="Basic residues" evidence="1">
    <location>
        <begin position="17"/>
        <end position="29"/>
    </location>
</feature>
<feature type="compositionally biased region" description="Low complexity" evidence="1">
    <location>
        <begin position="162"/>
        <end position="173"/>
    </location>
</feature>
<evidence type="ECO:0000313" key="2">
    <source>
        <dbReference type="EMBL" id="KAF2402259.1"/>
    </source>
</evidence>
<protein>
    <submittedName>
        <fullName evidence="2">Uncharacterized protein</fullName>
    </submittedName>
</protein>
<organism evidence="2 3">
    <name type="scientific">Trichodelitschia bisporula</name>
    <dbReference type="NCBI Taxonomy" id="703511"/>
    <lineage>
        <taxon>Eukaryota</taxon>
        <taxon>Fungi</taxon>
        <taxon>Dikarya</taxon>
        <taxon>Ascomycota</taxon>
        <taxon>Pezizomycotina</taxon>
        <taxon>Dothideomycetes</taxon>
        <taxon>Dothideomycetes incertae sedis</taxon>
        <taxon>Phaeotrichales</taxon>
        <taxon>Phaeotrichaceae</taxon>
        <taxon>Trichodelitschia</taxon>
    </lineage>
</organism>
<dbReference type="Proteomes" id="UP000799640">
    <property type="component" value="Unassembled WGS sequence"/>
</dbReference>
<feature type="region of interest" description="Disordered" evidence="1">
    <location>
        <begin position="145"/>
        <end position="190"/>
    </location>
</feature>
<sequence>MKPSGNTTRASPSAAYRARKKRLRGRGRNRGSTSSTSPSGVAQRKITLTATCDWPVRGGCGDGRQRARTGKGKALCDLPFCGASAETLRCGNRGVKIHGTTLLIRSARPAQWVGGFAGMYGVVRRGKARSLRGLSWIAGDIGKENKRRSAASRSSPAPPPQAAAVASRSAARVRLGEQNEGDGNGSEGAQNEWVRLEKAWRRRLSAPRAPAVSASAWVVSSLPMMASSASSPQFIPRPRHLPLFRLSPPVTLFPVPHIRSPPLYVAFSLSLLPFKT</sequence>
<evidence type="ECO:0000313" key="3">
    <source>
        <dbReference type="Proteomes" id="UP000799640"/>
    </source>
</evidence>
<gene>
    <name evidence="2" type="ORF">EJ06DRAFT_331225</name>
</gene>
<evidence type="ECO:0000256" key="1">
    <source>
        <dbReference type="SAM" id="MobiDB-lite"/>
    </source>
</evidence>
<dbReference type="EMBL" id="ML996691">
    <property type="protein sequence ID" value="KAF2402259.1"/>
    <property type="molecule type" value="Genomic_DNA"/>
</dbReference>
<feature type="compositionally biased region" description="Low complexity" evidence="1">
    <location>
        <begin position="30"/>
        <end position="42"/>
    </location>
</feature>
<accession>A0A6G1I2G2</accession>